<protein>
    <submittedName>
        <fullName evidence="2">Uncharacterized protein</fullName>
    </submittedName>
</protein>
<dbReference type="Proteomes" id="UP000319908">
    <property type="component" value="Unassembled WGS sequence"/>
</dbReference>
<keyword evidence="1" id="KW-0812">Transmembrane</keyword>
<feature type="transmembrane region" description="Helical" evidence="1">
    <location>
        <begin position="48"/>
        <end position="68"/>
    </location>
</feature>
<dbReference type="RefSeq" id="WP_146406200.1">
    <property type="nucleotide sequence ID" value="NZ_SJPU01000001.1"/>
</dbReference>
<keyword evidence="3" id="KW-1185">Reference proteome</keyword>
<gene>
    <name evidence="2" type="ORF">Poly21_15380</name>
</gene>
<keyword evidence="1" id="KW-0472">Membrane</keyword>
<feature type="transmembrane region" description="Helical" evidence="1">
    <location>
        <begin position="12"/>
        <end position="36"/>
    </location>
</feature>
<name>A0A5C6C7F8_9BACT</name>
<feature type="transmembrane region" description="Helical" evidence="1">
    <location>
        <begin position="245"/>
        <end position="266"/>
    </location>
</feature>
<feature type="transmembrane region" description="Helical" evidence="1">
    <location>
        <begin position="184"/>
        <end position="203"/>
    </location>
</feature>
<accession>A0A5C6C7F8</accession>
<organism evidence="2 3">
    <name type="scientific">Allorhodopirellula heiligendammensis</name>
    <dbReference type="NCBI Taxonomy" id="2714739"/>
    <lineage>
        <taxon>Bacteria</taxon>
        <taxon>Pseudomonadati</taxon>
        <taxon>Planctomycetota</taxon>
        <taxon>Planctomycetia</taxon>
        <taxon>Pirellulales</taxon>
        <taxon>Pirellulaceae</taxon>
        <taxon>Allorhodopirellula</taxon>
    </lineage>
</organism>
<feature type="transmembrane region" description="Helical" evidence="1">
    <location>
        <begin position="272"/>
        <end position="293"/>
    </location>
</feature>
<dbReference type="AlphaFoldDB" id="A0A5C6C7F8"/>
<evidence type="ECO:0000313" key="2">
    <source>
        <dbReference type="EMBL" id="TWU19366.1"/>
    </source>
</evidence>
<evidence type="ECO:0000256" key="1">
    <source>
        <dbReference type="SAM" id="Phobius"/>
    </source>
</evidence>
<dbReference type="EMBL" id="SJPU01000001">
    <property type="protein sequence ID" value="TWU19366.1"/>
    <property type="molecule type" value="Genomic_DNA"/>
</dbReference>
<comment type="caution">
    <text evidence="2">The sequence shown here is derived from an EMBL/GenBank/DDBJ whole genome shotgun (WGS) entry which is preliminary data.</text>
</comment>
<feature type="transmembrane region" description="Helical" evidence="1">
    <location>
        <begin position="209"/>
        <end position="225"/>
    </location>
</feature>
<sequence>MQTTFRLKKETLKTGVFCLLCFLAMGTFSVVIATVAPPPKARLQPVHMAMFFGFFWGAWSCLSIWLLLSYWRERLIVSDDTVIQRGVFRTRGIRLNEIDRLVWRPAPPQLQVIAGTTRLKIHFVKFSKADQLSLIQHVQQRIPDAVQVNWEVFCTKVAVPLSRYEAGCLAPGQVTVTRERWARYFIPATLLFAILGVAASLTLQMHRMLIAPLPMLFLWALLHFSTPMKGLAASRIAGQPESGRFLKFLLVWAGVGFVGLLTLVFFDPKFPAKIVWLMIGGTIWFSLLIARAVQLDRLRQRT</sequence>
<dbReference type="OrthoDB" id="264351at2"/>
<evidence type="ECO:0000313" key="3">
    <source>
        <dbReference type="Proteomes" id="UP000319908"/>
    </source>
</evidence>
<keyword evidence="1" id="KW-1133">Transmembrane helix</keyword>
<reference evidence="2 3" key="1">
    <citation type="journal article" date="2020" name="Antonie Van Leeuwenhoek">
        <title>Rhodopirellula heiligendammensis sp. nov., Rhodopirellula pilleata sp. nov., and Rhodopirellula solitaria sp. nov. isolated from natural or artificial marine surfaces in Northern Germany and California, USA, and emended description of the genus Rhodopirellula.</title>
        <authorList>
            <person name="Kallscheuer N."/>
            <person name="Wiegand S."/>
            <person name="Jogler M."/>
            <person name="Boedeker C."/>
            <person name="Peeters S.H."/>
            <person name="Rast P."/>
            <person name="Heuer A."/>
            <person name="Jetten M.S.M."/>
            <person name="Rohde M."/>
            <person name="Jogler C."/>
        </authorList>
    </citation>
    <scope>NUCLEOTIDE SEQUENCE [LARGE SCALE GENOMIC DNA]</scope>
    <source>
        <strain evidence="2 3">Poly21</strain>
    </source>
</reference>
<proteinExistence type="predicted"/>